<name>A0A7X0MDU5_9HYPH</name>
<evidence type="ECO:0000313" key="2">
    <source>
        <dbReference type="Proteomes" id="UP000565576"/>
    </source>
</evidence>
<dbReference type="Proteomes" id="UP000565576">
    <property type="component" value="Unassembled WGS sequence"/>
</dbReference>
<accession>A0A7X0MDU5</accession>
<gene>
    <name evidence="1" type="ORF">GGD46_004100</name>
</gene>
<dbReference type="AlphaFoldDB" id="A0A7X0MDU5"/>
<dbReference type="EMBL" id="JACHBG010000010">
    <property type="protein sequence ID" value="MBB6486801.1"/>
    <property type="molecule type" value="Genomic_DNA"/>
</dbReference>
<sequence>MAAISTTMISTRATAFQAEELVRAFKAHPASELIGNLDTIVMMVRAGSQLLPLTINDWRRSPTCYLCCPSVAYIDYAREELRNLAESPATMQILNGFLRLAMPLMQATGFDHQVQPNNWLMATNIGCALGCLEIQQVTQELLTSHPGKAIVWRSLNDVSDLPTIADFRACGYGLYPARQVYLFDCRKEQVRVHRDERRDMALLIQSDLTVVEHQDIAPADFQRIELLYAKLYLQKYTSLNPQYSALWLQQMYEAGILQFYGLRNRDGQLDGIIGFFDRGDVMSAPVVGYDTTIDVKAGLYRRLMAIGLQRAREHRLLYNMSAGAASFKRNRGGVPAIEYSAIYNRHLSWKSRGAAAIVRTILQKVGIPIMRNYRL</sequence>
<dbReference type="RefSeq" id="WP_184707106.1">
    <property type="nucleotide sequence ID" value="NZ_JACHBG010000010.1"/>
</dbReference>
<evidence type="ECO:0000313" key="1">
    <source>
        <dbReference type="EMBL" id="MBB6486801.1"/>
    </source>
</evidence>
<reference evidence="1 2" key="1">
    <citation type="submission" date="2020-08" db="EMBL/GenBank/DDBJ databases">
        <title>Genomic Encyclopedia of Type Strains, Phase IV (KMG-V): Genome sequencing to study the core and pangenomes of soil and plant-associated prokaryotes.</title>
        <authorList>
            <person name="Whitman W."/>
        </authorList>
    </citation>
    <scope>NUCLEOTIDE SEQUENCE [LARGE SCALE GENOMIC DNA]</scope>
    <source>
        <strain evidence="1 2">SEMIA 4060</strain>
    </source>
</reference>
<protein>
    <submittedName>
        <fullName evidence="1">Uncharacterized protein</fullName>
    </submittedName>
</protein>
<proteinExistence type="predicted"/>
<comment type="caution">
    <text evidence="1">The sequence shown here is derived from an EMBL/GenBank/DDBJ whole genome shotgun (WGS) entry which is preliminary data.</text>
</comment>
<organism evidence="1 2">
    <name type="scientific">Rhizobium lusitanum</name>
    <dbReference type="NCBI Taxonomy" id="293958"/>
    <lineage>
        <taxon>Bacteria</taxon>
        <taxon>Pseudomonadati</taxon>
        <taxon>Pseudomonadota</taxon>
        <taxon>Alphaproteobacteria</taxon>
        <taxon>Hyphomicrobiales</taxon>
        <taxon>Rhizobiaceae</taxon>
        <taxon>Rhizobium/Agrobacterium group</taxon>
        <taxon>Rhizobium</taxon>
    </lineage>
</organism>